<evidence type="ECO:0000313" key="2">
    <source>
        <dbReference type="Proteomes" id="UP001476798"/>
    </source>
</evidence>
<evidence type="ECO:0000313" key="1">
    <source>
        <dbReference type="EMBL" id="MEQ2185893.1"/>
    </source>
</evidence>
<gene>
    <name evidence="1" type="ORF">GOODEAATRI_022837</name>
</gene>
<protein>
    <submittedName>
        <fullName evidence="1">Uncharacterized protein</fullName>
    </submittedName>
</protein>
<name>A0ABV0PR81_9TELE</name>
<proteinExistence type="predicted"/>
<organism evidence="1 2">
    <name type="scientific">Goodea atripinnis</name>
    <dbReference type="NCBI Taxonomy" id="208336"/>
    <lineage>
        <taxon>Eukaryota</taxon>
        <taxon>Metazoa</taxon>
        <taxon>Chordata</taxon>
        <taxon>Craniata</taxon>
        <taxon>Vertebrata</taxon>
        <taxon>Euteleostomi</taxon>
        <taxon>Actinopterygii</taxon>
        <taxon>Neopterygii</taxon>
        <taxon>Teleostei</taxon>
        <taxon>Neoteleostei</taxon>
        <taxon>Acanthomorphata</taxon>
        <taxon>Ovalentaria</taxon>
        <taxon>Atherinomorphae</taxon>
        <taxon>Cyprinodontiformes</taxon>
        <taxon>Goodeidae</taxon>
        <taxon>Goodea</taxon>
    </lineage>
</organism>
<keyword evidence="2" id="KW-1185">Reference proteome</keyword>
<reference evidence="1 2" key="1">
    <citation type="submission" date="2021-06" db="EMBL/GenBank/DDBJ databases">
        <authorList>
            <person name="Palmer J.M."/>
        </authorList>
    </citation>
    <scope>NUCLEOTIDE SEQUENCE [LARGE SCALE GENOMIC DNA]</scope>
    <source>
        <strain evidence="1 2">GA_2019</strain>
        <tissue evidence="1">Muscle</tissue>
    </source>
</reference>
<dbReference type="Proteomes" id="UP001476798">
    <property type="component" value="Unassembled WGS sequence"/>
</dbReference>
<comment type="caution">
    <text evidence="1">The sequence shown here is derived from an EMBL/GenBank/DDBJ whole genome shotgun (WGS) entry which is preliminary data.</text>
</comment>
<sequence length="134" mass="14812">MKFGTFLSEPTLPSTLFYTEACLLVWTTEASPLCQSGAVTLSLVHHCSFLRPLFINTDPCGSGTTLTDVDVLKQLSSYHNVSLKLTHIHTRTPFFQQLTHQPLGNLRPEISHLLTGAMMKGQSGFSLYLSVVIM</sequence>
<dbReference type="EMBL" id="JAHRIO010082345">
    <property type="protein sequence ID" value="MEQ2185893.1"/>
    <property type="molecule type" value="Genomic_DNA"/>
</dbReference>
<accession>A0ABV0PR81</accession>